<dbReference type="RefSeq" id="WP_184869232.1">
    <property type="nucleotide sequence ID" value="NZ_BAAAWY010000030.1"/>
</dbReference>
<accession>A0A7W9NIZ1</accession>
<name>A0A7W9NIZ1_9PSEU</name>
<reference evidence="1 2" key="1">
    <citation type="submission" date="2020-08" db="EMBL/GenBank/DDBJ databases">
        <title>Sequencing the genomes of 1000 actinobacteria strains.</title>
        <authorList>
            <person name="Klenk H.-P."/>
        </authorList>
    </citation>
    <scope>NUCLEOTIDE SEQUENCE [LARGE SCALE GENOMIC DNA]</scope>
    <source>
        <strain evidence="1 2">DSM 43851</strain>
    </source>
</reference>
<keyword evidence="2" id="KW-1185">Reference proteome</keyword>
<comment type="caution">
    <text evidence="1">The sequence shown here is derived from an EMBL/GenBank/DDBJ whole genome shotgun (WGS) entry which is preliminary data.</text>
</comment>
<sequence length="52" mass="5482">MSTTPSPARRDPSLWVQCANIALAPELSVLAIAVADCPPLALLLVVELLNRA</sequence>
<proteinExistence type="predicted"/>
<organism evidence="1 2">
    <name type="scientific">Kutzneria kofuensis</name>
    <dbReference type="NCBI Taxonomy" id="103725"/>
    <lineage>
        <taxon>Bacteria</taxon>
        <taxon>Bacillati</taxon>
        <taxon>Actinomycetota</taxon>
        <taxon>Actinomycetes</taxon>
        <taxon>Pseudonocardiales</taxon>
        <taxon>Pseudonocardiaceae</taxon>
        <taxon>Kutzneria</taxon>
    </lineage>
</organism>
<evidence type="ECO:0000313" key="2">
    <source>
        <dbReference type="Proteomes" id="UP000585638"/>
    </source>
</evidence>
<dbReference type="EMBL" id="JACHIR010000001">
    <property type="protein sequence ID" value="MBB5893811.1"/>
    <property type="molecule type" value="Genomic_DNA"/>
</dbReference>
<dbReference type="AlphaFoldDB" id="A0A7W9NIZ1"/>
<dbReference type="Proteomes" id="UP000585638">
    <property type="component" value="Unassembled WGS sequence"/>
</dbReference>
<gene>
    <name evidence="1" type="ORF">BJ998_005007</name>
</gene>
<protein>
    <submittedName>
        <fullName evidence="1">Uncharacterized protein</fullName>
    </submittedName>
</protein>
<evidence type="ECO:0000313" key="1">
    <source>
        <dbReference type="EMBL" id="MBB5893811.1"/>
    </source>
</evidence>